<protein>
    <submittedName>
        <fullName evidence="2">Uncharacterized protein</fullName>
    </submittedName>
</protein>
<sequence length="152" mass="17050">ASFCVIIAAAQICTCLPAGGVETREAAEDRKLLELDASAKAFNTGKALPPNADHVEDHEFLTPKEISLISEIIERITKNVLGRFSVIKWKERKFNLETELEDAIPKMTEDMMAIPSAQPHDEFLDPDSIYDPDFALDDKIDEHVRRKRNADA</sequence>
<dbReference type="EMBL" id="OA923043">
    <property type="protein sequence ID" value="CAD7286059.1"/>
    <property type="molecule type" value="Genomic_DNA"/>
</dbReference>
<dbReference type="AlphaFoldDB" id="A0A7R9C2N9"/>
<organism evidence="2">
    <name type="scientific">Notodromas monacha</name>
    <dbReference type="NCBI Taxonomy" id="399045"/>
    <lineage>
        <taxon>Eukaryota</taxon>
        <taxon>Metazoa</taxon>
        <taxon>Ecdysozoa</taxon>
        <taxon>Arthropoda</taxon>
        <taxon>Crustacea</taxon>
        <taxon>Oligostraca</taxon>
        <taxon>Ostracoda</taxon>
        <taxon>Podocopa</taxon>
        <taxon>Podocopida</taxon>
        <taxon>Cypridocopina</taxon>
        <taxon>Cypridoidea</taxon>
        <taxon>Cyprididae</taxon>
        <taxon>Notodromas</taxon>
    </lineage>
</organism>
<proteinExistence type="predicted"/>
<accession>A0A7R9C2N9</accession>
<evidence type="ECO:0000256" key="1">
    <source>
        <dbReference type="SAM" id="SignalP"/>
    </source>
</evidence>
<keyword evidence="1" id="KW-0732">Signal</keyword>
<feature type="signal peptide" evidence="1">
    <location>
        <begin position="1"/>
        <end position="20"/>
    </location>
</feature>
<dbReference type="EMBL" id="CAJPEX010041006">
    <property type="protein sequence ID" value="CAG0926211.1"/>
    <property type="molecule type" value="Genomic_DNA"/>
</dbReference>
<evidence type="ECO:0000313" key="2">
    <source>
        <dbReference type="EMBL" id="CAD7286059.1"/>
    </source>
</evidence>
<gene>
    <name evidence="2" type="ORF">NMOB1V02_LOCUS13661</name>
</gene>
<reference evidence="2" key="1">
    <citation type="submission" date="2020-11" db="EMBL/GenBank/DDBJ databases">
        <authorList>
            <person name="Tran Van P."/>
        </authorList>
    </citation>
    <scope>NUCLEOTIDE SEQUENCE</scope>
</reference>
<evidence type="ECO:0000313" key="3">
    <source>
        <dbReference type="Proteomes" id="UP000678499"/>
    </source>
</evidence>
<dbReference type="Proteomes" id="UP000678499">
    <property type="component" value="Unassembled WGS sequence"/>
</dbReference>
<feature type="non-terminal residue" evidence="2">
    <location>
        <position position="1"/>
    </location>
</feature>
<name>A0A7R9C2N9_9CRUS</name>
<feature type="chain" id="PRO_5036403102" evidence="1">
    <location>
        <begin position="21"/>
        <end position="152"/>
    </location>
</feature>
<keyword evidence="3" id="KW-1185">Reference proteome</keyword>
<feature type="non-terminal residue" evidence="2">
    <location>
        <position position="152"/>
    </location>
</feature>